<dbReference type="InterPro" id="IPR015393">
    <property type="entry name" value="DUF1972"/>
</dbReference>
<proteinExistence type="predicted"/>
<feature type="domain" description="DUF1972" evidence="2">
    <location>
        <begin position="4"/>
        <end position="176"/>
    </location>
</feature>
<dbReference type="Pfam" id="PF09314">
    <property type="entry name" value="DUF1972"/>
    <property type="match status" value="1"/>
</dbReference>
<keyword evidence="1" id="KW-1133">Transmembrane helix</keyword>
<dbReference type="AlphaFoldDB" id="A0A0A8J718"/>
<keyword evidence="3" id="KW-0808">Transferase</keyword>
<accession>A0A0A8J718</accession>
<sequence>MVRMKKISVIGIVGLPAAYGGFETLVENLTKNASSDIHYEVFCSSRQHSSKLKKYNGAVLRYVPLKANGIQSIFYDIFSVFRSLTSKPDVILVLGVSGAVVLPIVKLFSRAKIITNIDGLEWKRDKWRKLARCFLKFSEFLAVKYSDVVITDNQAISDYVLEEYGNTSSVIAYGGDHSLITSAVNLPKYSAPFYLTICRIEPENNIHIILEAFSQTNHNLKLIGNWHSSIYGKELFEKYSRFSNIELIHPIYELEKLYVLRETCCGYIHGHSAGGTNPSLVEAMHFSKPVYAYDCIFNRFTTENGAFYFCNSQQLIRLLNDDSLNTCKNAQLMKQIAMSRYTWKTITSQYEELY</sequence>
<dbReference type="EMBL" id="AB812077">
    <property type="protein sequence ID" value="BAQ01986.1"/>
    <property type="molecule type" value="Genomic_DNA"/>
</dbReference>
<keyword evidence="1" id="KW-0812">Transmembrane</keyword>
<dbReference type="Gene3D" id="3.40.50.2000">
    <property type="entry name" value="Glycogen Phosphorylase B"/>
    <property type="match status" value="2"/>
</dbReference>
<evidence type="ECO:0000256" key="1">
    <source>
        <dbReference type="SAM" id="Phobius"/>
    </source>
</evidence>
<evidence type="ECO:0000313" key="3">
    <source>
        <dbReference type="EMBL" id="BAQ01986.1"/>
    </source>
</evidence>
<name>A0A0A8J718_ECOLX</name>
<keyword evidence="1" id="KW-0472">Membrane</keyword>
<feature type="transmembrane region" description="Helical" evidence="1">
    <location>
        <begin position="90"/>
        <end position="108"/>
    </location>
</feature>
<dbReference type="SUPFAM" id="SSF53756">
    <property type="entry name" value="UDP-Glycosyltransferase/glycogen phosphorylase"/>
    <property type="match status" value="1"/>
</dbReference>
<evidence type="ECO:0000259" key="2">
    <source>
        <dbReference type="Pfam" id="PF09314"/>
    </source>
</evidence>
<dbReference type="GO" id="GO:0016740">
    <property type="term" value="F:transferase activity"/>
    <property type="evidence" value="ECO:0007669"/>
    <property type="project" value="UniProtKB-KW"/>
</dbReference>
<organism evidence="3">
    <name type="scientific">Escherichia coli</name>
    <dbReference type="NCBI Taxonomy" id="562"/>
    <lineage>
        <taxon>Bacteria</taxon>
        <taxon>Pseudomonadati</taxon>
        <taxon>Pseudomonadota</taxon>
        <taxon>Gammaproteobacteria</taxon>
        <taxon>Enterobacterales</taxon>
        <taxon>Enterobacteriaceae</taxon>
        <taxon>Escherichia</taxon>
    </lineage>
</organism>
<reference evidence="3" key="1">
    <citation type="journal article" date="2014" name="DNA Res.">
        <title>A complete view of the genetic diversity of the Escherichia coli O-antigen biosynthesis gene cluster.</title>
        <authorList>
            <person name="Iguchi A."/>
            <person name="Iyoda S."/>
            <person name="Kikuchi T."/>
            <person name="Ogura Y."/>
            <person name="Katsura K."/>
            <person name="Ohnishi M."/>
            <person name="Hayashi T."/>
            <person name="Thomson N.R."/>
        </authorList>
    </citation>
    <scope>NUCLEOTIDE SEQUENCE</scope>
    <source>
        <strain evidence="3">86-381</strain>
    </source>
</reference>
<protein>
    <submittedName>
        <fullName evidence="3">Putative glycosyltransferase</fullName>
    </submittedName>
</protein>